<evidence type="ECO:0000256" key="14">
    <source>
        <dbReference type="RuleBase" id="RU003357"/>
    </source>
</evidence>
<keyword evidence="18" id="KW-0675">Receptor</keyword>
<keyword evidence="3 12" id="KW-1134">Transmembrane beta strand</keyword>
<evidence type="ECO:0000256" key="6">
    <source>
        <dbReference type="ARBA" id="ARBA00022729"/>
    </source>
</evidence>
<dbReference type="PROSITE" id="PS52016">
    <property type="entry name" value="TONB_DEPENDENT_REC_3"/>
    <property type="match status" value="1"/>
</dbReference>
<evidence type="ECO:0000256" key="1">
    <source>
        <dbReference type="ARBA" id="ARBA00004571"/>
    </source>
</evidence>
<dbReference type="InterPro" id="IPR010917">
    <property type="entry name" value="TonB_rcpt_CS"/>
</dbReference>
<feature type="signal peptide" evidence="15">
    <location>
        <begin position="1"/>
        <end position="28"/>
    </location>
</feature>
<evidence type="ECO:0000256" key="4">
    <source>
        <dbReference type="ARBA" id="ARBA00022496"/>
    </source>
</evidence>
<evidence type="ECO:0000256" key="10">
    <source>
        <dbReference type="ARBA" id="ARBA00023136"/>
    </source>
</evidence>
<dbReference type="SUPFAM" id="SSF56935">
    <property type="entry name" value="Porins"/>
    <property type="match status" value="1"/>
</dbReference>
<keyword evidence="19" id="KW-1185">Reference proteome</keyword>
<dbReference type="InterPro" id="IPR039426">
    <property type="entry name" value="TonB-dep_rcpt-like"/>
</dbReference>
<comment type="caution">
    <text evidence="18">The sequence shown here is derived from an EMBL/GenBank/DDBJ whole genome shotgun (WGS) entry which is preliminary data.</text>
</comment>
<feature type="domain" description="TonB-dependent receptor-like beta-barrel" evidence="16">
    <location>
        <begin position="272"/>
        <end position="743"/>
    </location>
</feature>
<keyword evidence="6 15" id="KW-0732">Signal</keyword>
<dbReference type="Proteomes" id="UP001595604">
    <property type="component" value="Unassembled WGS sequence"/>
</dbReference>
<dbReference type="CDD" id="cd01347">
    <property type="entry name" value="ligand_gated_channel"/>
    <property type="match status" value="1"/>
</dbReference>
<evidence type="ECO:0000256" key="9">
    <source>
        <dbReference type="ARBA" id="ARBA00023077"/>
    </source>
</evidence>
<feature type="chain" id="PRO_5047184712" evidence="15">
    <location>
        <begin position="29"/>
        <end position="779"/>
    </location>
</feature>
<gene>
    <name evidence="18" type="ORF">ACFOD9_07095</name>
</gene>
<evidence type="ECO:0000256" key="3">
    <source>
        <dbReference type="ARBA" id="ARBA00022452"/>
    </source>
</evidence>
<dbReference type="RefSeq" id="WP_379509387.1">
    <property type="nucleotide sequence ID" value="NZ_JBHRTQ010000007.1"/>
</dbReference>
<dbReference type="InterPro" id="IPR036942">
    <property type="entry name" value="Beta-barrel_TonB_sf"/>
</dbReference>
<evidence type="ECO:0000256" key="13">
    <source>
        <dbReference type="PROSITE-ProRule" id="PRU10144"/>
    </source>
</evidence>
<dbReference type="EMBL" id="JBHRTQ010000007">
    <property type="protein sequence ID" value="MFC3174009.1"/>
    <property type="molecule type" value="Genomic_DNA"/>
</dbReference>
<keyword evidence="9 14" id="KW-0798">TonB box</keyword>
<keyword evidence="11 12" id="KW-0998">Cell outer membrane</keyword>
<reference evidence="19" key="1">
    <citation type="journal article" date="2019" name="Int. J. Syst. Evol. Microbiol.">
        <title>The Global Catalogue of Microorganisms (GCM) 10K type strain sequencing project: providing services to taxonomists for standard genome sequencing and annotation.</title>
        <authorList>
            <consortium name="The Broad Institute Genomics Platform"/>
            <consortium name="The Broad Institute Genome Sequencing Center for Infectious Disease"/>
            <person name="Wu L."/>
            <person name="Ma J."/>
        </authorList>
    </citation>
    <scope>NUCLEOTIDE SEQUENCE [LARGE SCALE GENOMIC DNA]</scope>
    <source>
        <strain evidence="19">KCTC 42984</strain>
    </source>
</reference>
<comment type="similarity">
    <text evidence="12 14">Belongs to the TonB-dependent receptor family.</text>
</comment>
<name>A0ABV7IP17_9SPHN</name>
<evidence type="ECO:0000259" key="17">
    <source>
        <dbReference type="Pfam" id="PF07715"/>
    </source>
</evidence>
<dbReference type="PANTHER" id="PTHR32552:SF81">
    <property type="entry name" value="TONB-DEPENDENT OUTER MEMBRANE RECEPTOR"/>
    <property type="match status" value="1"/>
</dbReference>
<dbReference type="Gene3D" id="2.40.170.20">
    <property type="entry name" value="TonB-dependent receptor, beta-barrel domain"/>
    <property type="match status" value="1"/>
</dbReference>
<dbReference type="InterPro" id="IPR012910">
    <property type="entry name" value="Plug_dom"/>
</dbReference>
<comment type="subcellular location">
    <subcellularLocation>
        <location evidence="1 12">Cell outer membrane</location>
        <topology evidence="1 12">Multi-pass membrane protein</topology>
    </subcellularLocation>
</comment>
<feature type="domain" description="TonB-dependent receptor plug" evidence="17">
    <location>
        <begin position="60"/>
        <end position="168"/>
    </location>
</feature>
<evidence type="ECO:0000259" key="16">
    <source>
        <dbReference type="Pfam" id="PF00593"/>
    </source>
</evidence>
<keyword evidence="2 12" id="KW-0813">Transport</keyword>
<evidence type="ECO:0000256" key="11">
    <source>
        <dbReference type="ARBA" id="ARBA00023237"/>
    </source>
</evidence>
<evidence type="ECO:0000256" key="7">
    <source>
        <dbReference type="ARBA" id="ARBA00023004"/>
    </source>
</evidence>
<dbReference type="InterPro" id="IPR000531">
    <property type="entry name" value="Beta-barrel_TonB"/>
</dbReference>
<keyword evidence="5 12" id="KW-0812">Transmembrane</keyword>
<evidence type="ECO:0000256" key="2">
    <source>
        <dbReference type="ARBA" id="ARBA00022448"/>
    </source>
</evidence>
<keyword evidence="7" id="KW-0408">Iron</keyword>
<accession>A0ABV7IP17</accession>
<dbReference type="Pfam" id="PF00593">
    <property type="entry name" value="TonB_dep_Rec_b-barrel"/>
    <property type="match status" value="1"/>
</dbReference>
<sequence length="779" mass="83255">MGGLRSSSALTLIASAALAVSVSGAAHAQDAAAAPAEASDAAQGGIAEITVVATRRAESAQKVPIAVTAVSAEMIDRFKILRPEDLSRLSPGLAAVPYAGTAVSTFSIRGVGQADAAEHEEQPVAIYQDGVYVANSAASGFPIYDVHGSEVLRGPQGTLFGRNATGGVIQFLSNQPEAGTSGAIEAAIGDYDAHRFQGFLNVGNDRLAARAAFYSSTRDGFIKNLNGPDLASENVISGRLQIKYRPDELTNITLRAEGWRARGTSYSGGNPTPAYYGPNGYPVIMGATQNFYGTGAGKDLYGYRNVDGNFTQSVNDPGLIYKRIWTVAATATREVGDITLYSITSYAKSLVNYREDTDGSPLFQTTYKDGADAHTITQELRAAKNAGALRWTGGVYLFEVSGKYYTQYNLPTFCDPSSPTVCSAIGAASTVLPLDAVNGKGASMQTDYTLRTRSYAVFGQADYDITDKLTATLGARYSIDDQDYTYKATCVQTVTNACTAIYGVGTVPGIVSGLGLISLSQNSKDWSGKAGLSYKITPDSMIYASYSKGLKSGGYSTATDGFVFPGQLSFKPETLYASEIGFKNKLFDRRLILNLSAFHYTYHDFQTFQFSGVSFSVVNKDAYATGGEIEITALPTPSLTLNANIAYNDFWVKGIVTPNAPGGERQRAINAPKWTGSFSATKTFDLPNDWTLSLGYNARYTGSRYFGIVNSAINFGSSFVIQDVNVTLESKNGVTVSAYVNNVANKVYQTIAFDQTFNGYQLAHYGLPRTFGLSAKYAF</sequence>
<dbReference type="PROSITE" id="PS01156">
    <property type="entry name" value="TONB_DEPENDENT_REC_2"/>
    <property type="match status" value="1"/>
</dbReference>
<keyword evidence="10 12" id="KW-0472">Membrane</keyword>
<evidence type="ECO:0000313" key="18">
    <source>
        <dbReference type="EMBL" id="MFC3174009.1"/>
    </source>
</evidence>
<dbReference type="Pfam" id="PF07715">
    <property type="entry name" value="Plug"/>
    <property type="match status" value="1"/>
</dbReference>
<evidence type="ECO:0000313" key="19">
    <source>
        <dbReference type="Proteomes" id="UP001595604"/>
    </source>
</evidence>
<keyword evidence="8" id="KW-0406">Ion transport</keyword>
<evidence type="ECO:0000256" key="5">
    <source>
        <dbReference type="ARBA" id="ARBA00022692"/>
    </source>
</evidence>
<keyword evidence="4" id="KW-0410">Iron transport</keyword>
<protein>
    <submittedName>
        <fullName evidence="18">TonB-dependent receptor</fullName>
    </submittedName>
</protein>
<evidence type="ECO:0000256" key="15">
    <source>
        <dbReference type="SAM" id="SignalP"/>
    </source>
</evidence>
<feature type="short sequence motif" description="TonB C-terminal box" evidence="13">
    <location>
        <begin position="762"/>
        <end position="779"/>
    </location>
</feature>
<dbReference type="PANTHER" id="PTHR32552">
    <property type="entry name" value="FERRICHROME IRON RECEPTOR-RELATED"/>
    <property type="match status" value="1"/>
</dbReference>
<evidence type="ECO:0000256" key="8">
    <source>
        <dbReference type="ARBA" id="ARBA00023065"/>
    </source>
</evidence>
<organism evidence="18 19">
    <name type="scientific">Novosphingobium bradum</name>
    <dbReference type="NCBI Taxonomy" id="1737444"/>
    <lineage>
        <taxon>Bacteria</taxon>
        <taxon>Pseudomonadati</taxon>
        <taxon>Pseudomonadota</taxon>
        <taxon>Alphaproteobacteria</taxon>
        <taxon>Sphingomonadales</taxon>
        <taxon>Sphingomonadaceae</taxon>
        <taxon>Novosphingobium</taxon>
    </lineage>
</organism>
<evidence type="ECO:0000256" key="12">
    <source>
        <dbReference type="PROSITE-ProRule" id="PRU01360"/>
    </source>
</evidence>
<proteinExistence type="inferred from homology"/>